<feature type="transmembrane region" description="Helical" evidence="1">
    <location>
        <begin position="657"/>
        <end position="675"/>
    </location>
</feature>
<dbReference type="InterPro" id="IPR002656">
    <property type="entry name" value="Acyl_transf_3_dom"/>
</dbReference>
<dbReference type="GO" id="GO:0016747">
    <property type="term" value="F:acyltransferase activity, transferring groups other than amino-acyl groups"/>
    <property type="evidence" value="ECO:0007669"/>
    <property type="project" value="InterPro"/>
</dbReference>
<sequence length="755" mass="87935">MSRLSMPTIAFLALALQIVLLRSADGTSRTDVDDHVMQRDTRIPDLWVSDLFYRALANFTLRRAAGTECRRQTVVYERDLRNHTSWAVRRVSDDVFTETDDADKSAFEPNLFFLQESWNRYPVGLLTGNIYQMGDYDECVDLRYPMKGQYCLSEIKLIPPADRNYSFERTEDLDDFGNNHAWKTILGWAGYQDQMHRNILKLGICMPDACSALDLQTSLQSKFDEVFPPEQFKTIVKVDPIMCTVREDKFPYDTPYYITVWIFLLLILICCCVTLYHFVRILYHKNTNENDNVPNSFFYAFSFIVSIKTLLKYDKHNELNFYHTTKVMTIFSVMYAHKVLIMMSHPISNSKYIESLYLDGPAIMLTCFNIVDPFFFMSGYLMYINLAHEFRKPKEESVWKTLLLPIFQRILRILPTYCAVMAITAYIIPHLGHGPLWPSNSWEEAEICKNYWWTNLLFISNFVDIKHQCLIMSWHLSSDMQFFIIGVIIVYFLIKKPKKGIALLGTVVGLSVFVPFIVTLWTGRKGIDIISTDSRIYLRNVLWLNKSYRPSYMRATPFFVGLAMSVVNEKLKEKKVKFSQIVVHSGLIAICTLTFWAQFYGAVFYERNRPYYPLEHALYSVISHSTWPVAGIWITMSYFTSGYGILNNVFNNRIFTIMGKLSYIVSLVNLTVFILSQNSQRLPIHMTSKYLFDSWLSDVFMCYLISIILYLVVEEPFTKLIGKLFYHWKNKKSSINFGTPIGKPTFSKSKTVKND</sequence>
<dbReference type="PANTHER" id="PTHR11161:SF0">
    <property type="entry name" value="O-ACYLTRANSFERASE LIKE PROTEIN"/>
    <property type="match status" value="1"/>
</dbReference>
<dbReference type="Pfam" id="PF01757">
    <property type="entry name" value="Acyl_transf_3"/>
    <property type="match status" value="1"/>
</dbReference>
<feature type="transmembrane region" description="Helical" evidence="1">
    <location>
        <begin position="625"/>
        <end position="645"/>
    </location>
</feature>
<dbReference type="EMBL" id="VYZN01000001">
    <property type="protein sequence ID" value="KAE9545176.1"/>
    <property type="molecule type" value="Genomic_DNA"/>
</dbReference>
<protein>
    <recommendedName>
        <fullName evidence="3">Nose resistant-to-fluoxetine protein N-terminal domain-containing protein</fullName>
    </recommendedName>
</protein>
<feature type="transmembrane region" description="Helical" evidence="1">
    <location>
        <begin position="256"/>
        <end position="279"/>
    </location>
</feature>
<keyword evidence="1" id="KW-1133">Transmembrane helix</keyword>
<evidence type="ECO:0000313" key="5">
    <source>
        <dbReference type="Proteomes" id="UP000475862"/>
    </source>
</evidence>
<keyword evidence="2" id="KW-0732">Signal</keyword>
<dbReference type="SMART" id="SM00703">
    <property type="entry name" value="NRF"/>
    <property type="match status" value="1"/>
</dbReference>
<feature type="transmembrane region" description="Helical" evidence="1">
    <location>
        <begin position="321"/>
        <end position="342"/>
    </location>
</feature>
<feature type="transmembrane region" description="Helical" evidence="1">
    <location>
        <begin position="551"/>
        <end position="569"/>
    </location>
</feature>
<dbReference type="InterPro" id="IPR006621">
    <property type="entry name" value="Nose-resist-to-fluoxetine_N"/>
</dbReference>
<dbReference type="PANTHER" id="PTHR11161">
    <property type="entry name" value="O-ACYLTRANSFERASE"/>
    <property type="match status" value="1"/>
</dbReference>
<feature type="transmembrane region" description="Helical" evidence="1">
    <location>
        <begin position="695"/>
        <end position="713"/>
    </location>
</feature>
<feature type="domain" description="Nose resistant-to-fluoxetine protein N-terminal" evidence="3">
    <location>
        <begin position="92"/>
        <end position="245"/>
    </location>
</feature>
<name>A0A6G0UAB3_APHGL</name>
<dbReference type="AlphaFoldDB" id="A0A6G0UAB3"/>
<evidence type="ECO:0000313" key="4">
    <source>
        <dbReference type="EMBL" id="KAE9545176.1"/>
    </source>
</evidence>
<dbReference type="InterPro" id="IPR052728">
    <property type="entry name" value="O2_lipid_transport_reg"/>
</dbReference>
<dbReference type="Pfam" id="PF20146">
    <property type="entry name" value="NRF"/>
    <property type="match status" value="1"/>
</dbReference>
<proteinExistence type="predicted"/>
<feature type="chain" id="PRO_5026186157" description="Nose resistant-to-fluoxetine protein N-terminal domain-containing protein" evidence="2">
    <location>
        <begin position="27"/>
        <end position="755"/>
    </location>
</feature>
<dbReference type="OrthoDB" id="6585993at2759"/>
<keyword evidence="1" id="KW-0472">Membrane</keyword>
<keyword evidence="1" id="KW-0812">Transmembrane</keyword>
<evidence type="ECO:0000256" key="1">
    <source>
        <dbReference type="SAM" id="Phobius"/>
    </source>
</evidence>
<feature type="transmembrane region" description="Helical" evidence="1">
    <location>
        <begin position="410"/>
        <end position="428"/>
    </location>
</feature>
<feature type="transmembrane region" description="Helical" evidence="1">
    <location>
        <begin position="501"/>
        <end position="521"/>
    </location>
</feature>
<feature type="signal peptide" evidence="2">
    <location>
        <begin position="1"/>
        <end position="26"/>
    </location>
</feature>
<evidence type="ECO:0000256" key="2">
    <source>
        <dbReference type="SAM" id="SignalP"/>
    </source>
</evidence>
<dbReference type="Proteomes" id="UP000475862">
    <property type="component" value="Unassembled WGS sequence"/>
</dbReference>
<reference evidence="4 5" key="1">
    <citation type="submission" date="2019-08" db="EMBL/GenBank/DDBJ databases">
        <title>The genome of the soybean aphid Biotype 1, its phylome, world population structure and adaptation to the North American continent.</title>
        <authorList>
            <person name="Giordano R."/>
            <person name="Donthu R.K."/>
            <person name="Hernandez A.G."/>
            <person name="Wright C.L."/>
            <person name="Zimin A.V."/>
        </authorList>
    </citation>
    <scope>NUCLEOTIDE SEQUENCE [LARGE SCALE GENOMIC DNA]</scope>
    <source>
        <tissue evidence="4">Whole aphids</tissue>
    </source>
</reference>
<gene>
    <name evidence="4" type="ORF">AGLY_000719</name>
</gene>
<keyword evidence="5" id="KW-1185">Reference proteome</keyword>
<comment type="caution">
    <text evidence="4">The sequence shown here is derived from an EMBL/GenBank/DDBJ whole genome shotgun (WGS) entry which is preliminary data.</text>
</comment>
<feature type="transmembrane region" description="Helical" evidence="1">
    <location>
        <begin position="474"/>
        <end position="494"/>
    </location>
</feature>
<feature type="transmembrane region" description="Helical" evidence="1">
    <location>
        <begin position="362"/>
        <end position="384"/>
    </location>
</feature>
<feature type="transmembrane region" description="Helical" evidence="1">
    <location>
        <begin position="581"/>
        <end position="605"/>
    </location>
</feature>
<organism evidence="4 5">
    <name type="scientific">Aphis glycines</name>
    <name type="common">Soybean aphid</name>
    <dbReference type="NCBI Taxonomy" id="307491"/>
    <lineage>
        <taxon>Eukaryota</taxon>
        <taxon>Metazoa</taxon>
        <taxon>Ecdysozoa</taxon>
        <taxon>Arthropoda</taxon>
        <taxon>Hexapoda</taxon>
        <taxon>Insecta</taxon>
        <taxon>Pterygota</taxon>
        <taxon>Neoptera</taxon>
        <taxon>Paraneoptera</taxon>
        <taxon>Hemiptera</taxon>
        <taxon>Sternorrhyncha</taxon>
        <taxon>Aphidomorpha</taxon>
        <taxon>Aphidoidea</taxon>
        <taxon>Aphididae</taxon>
        <taxon>Aphidini</taxon>
        <taxon>Aphis</taxon>
        <taxon>Aphis</taxon>
    </lineage>
</organism>
<accession>A0A6G0UAB3</accession>
<evidence type="ECO:0000259" key="3">
    <source>
        <dbReference type="SMART" id="SM00703"/>
    </source>
</evidence>